<dbReference type="EMBL" id="JAMOIL010000010">
    <property type="protein sequence ID" value="MCM0620530.1"/>
    <property type="molecule type" value="Genomic_DNA"/>
</dbReference>
<dbReference type="SUPFAM" id="SSF75005">
    <property type="entry name" value="Arabinanase/levansucrase/invertase"/>
    <property type="match status" value="1"/>
</dbReference>
<dbReference type="Proteomes" id="UP001139485">
    <property type="component" value="Unassembled WGS sequence"/>
</dbReference>
<evidence type="ECO:0000313" key="2">
    <source>
        <dbReference type="Proteomes" id="UP001139485"/>
    </source>
</evidence>
<dbReference type="InterPro" id="IPR023296">
    <property type="entry name" value="Glyco_hydro_beta-prop_sf"/>
</dbReference>
<organism evidence="1 2">
    <name type="scientific">Nocardioides bruguierae</name>
    <dbReference type="NCBI Taxonomy" id="2945102"/>
    <lineage>
        <taxon>Bacteria</taxon>
        <taxon>Bacillati</taxon>
        <taxon>Actinomycetota</taxon>
        <taxon>Actinomycetes</taxon>
        <taxon>Propionibacteriales</taxon>
        <taxon>Nocardioidaceae</taxon>
        <taxon>Nocardioides</taxon>
    </lineage>
</organism>
<accession>A0A9X2IG90</accession>
<protein>
    <submittedName>
        <fullName evidence="1">Uncharacterized protein</fullName>
    </submittedName>
</protein>
<evidence type="ECO:0000313" key="1">
    <source>
        <dbReference type="EMBL" id="MCM0620530.1"/>
    </source>
</evidence>
<dbReference type="RefSeq" id="WP_250827127.1">
    <property type="nucleotide sequence ID" value="NZ_JAMOIL010000010.1"/>
</dbReference>
<comment type="caution">
    <text evidence="1">The sequence shown here is derived from an EMBL/GenBank/DDBJ whole genome shotgun (WGS) entry which is preliminary data.</text>
</comment>
<reference evidence="1" key="1">
    <citation type="submission" date="2022-05" db="EMBL/GenBank/DDBJ databases">
        <authorList>
            <person name="Tuo L."/>
        </authorList>
    </citation>
    <scope>NUCLEOTIDE SEQUENCE</scope>
    <source>
        <strain evidence="1">BSK12Z-4</strain>
    </source>
</reference>
<dbReference type="AlphaFoldDB" id="A0A9X2IG90"/>
<keyword evidence="2" id="KW-1185">Reference proteome</keyword>
<sequence length="260" mass="28544">MMVYQSNLKKDGSCLKSERCLFVATAEKAVGPYTTSTETNGRLVCDAYAPQWFKSSKGLYLLAKTHGKKTAGGATIGKTGIAYRKMGAGLLRFERGSSWVPVDISSTRTWEDARCSGADERPQKNCPIEGPAFLRLPSGYWVMFYSAGDWRSDNYGMGYIVCGNKAMPTRTCTKPRKNQLVSRVGRSFSIGAGMGVATMPDANGKVKIQLVAAGFFGDVEGSGCTIECNADFKHKYARIFQLRNNIYRGFPDDLDVKLLQ</sequence>
<proteinExistence type="predicted"/>
<name>A0A9X2IG90_9ACTN</name>
<dbReference type="Gene3D" id="2.115.10.20">
    <property type="entry name" value="Glycosyl hydrolase domain, family 43"/>
    <property type="match status" value="1"/>
</dbReference>
<gene>
    <name evidence="1" type="ORF">M8330_09515</name>
</gene>